<evidence type="ECO:0000313" key="9">
    <source>
        <dbReference type="EMBL" id="MEU1953415.1"/>
    </source>
</evidence>
<evidence type="ECO:0000256" key="7">
    <source>
        <dbReference type="RuleBase" id="RU000461"/>
    </source>
</evidence>
<feature type="region of interest" description="Disordered" evidence="8">
    <location>
        <begin position="1"/>
        <end position="22"/>
    </location>
</feature>
<keyword evidence="4 7" id="KW-0560">Oxidoreductase</keyword>
<evidence type="ECO:0000256" key="8">
    <source>
        <dbReference type="SAM" id="MobiDB-lite"/>
    </source>
</evidence>
<dbReference type="Gene3D" id="1.10.630.10">
    <property type="entry name" value="Cytochrome P450"/>
    <property type="match status" value="1"/>
</dbReference>
<comment type="caution">
    <text evidence="9">The sequence shown here is derived from an EMBL/GenBank/DDBJ whole genome shotgun (WGS) entry which is preliminary data.</text>
</comment>
<dbReference type="SUPFAM" id="SSF48264">
    <property type="entry name" value="Cytochrome P450"/>
    <property type="match status" value="1"/>
</dbReference>
<evidence type="ECO:0000256" key="6">
    <source>
        <dbReference type="ARBA" id="ARBA00023033"/>
    </source>
</evidence>
<evidence type="ECO:0000256" key="5">
    <source>
        <dbReference type="ARBA" id="ARBA00023004"/>
    </source>
</evidence>
<keyword evidence="2 7" id="KW-0349">Heme</keyword>
<evidence type="ECO:0000256" key="2">
    <source>
        <dbReference type="ARBA" id="ARBA00022617"/>
    </source>
</evidence>
<dbReference type="PRINTS" id="PR00359">
    <property type="entry name" value="BP450"/>
</dbReference>
<protein>
    <submittedName>
        <fullName evidence="9">Cytochrome P450</fullName>
    </submittedName>
</protein>
<organism evidence="9 10">
    <name type="scientific">Nocardia rhamnosiphila</name>
    <dbReference type="NCBI Taxonomy" id="426716"/>
    <lineage>
        <taxon>Bacteria</taxon>
        <taxon>Bacillati</taxon>
        <taxon>Actinomycetota</taxon>
        <taxon>Actinomycetes</taxon>
        <taxon>Mycobacteriales</taxon>
        <taxon>Nocardiaceae</taxon>
        <taxon>Nocardia</taxon>
    </lineage>
</organism>
<accession>A0ABV2WR94</accession>
<dbReference type="InterPro" id="IPR017972">
    <property type="entry name" value="Cyt_P450_CS"/>
</dbReference>
<dbReference type="PROSITE" id="PS00086">
    <property type="entry name" value="CYTOCHROME_P450"/>
    <property type="match status" value="1"/>
</dbReference>
<gene>
    <name evidence="9" type="ORF">ABZ510_16260</name>
</gene>
<dbReference type="PANTHER" id="PTHR46696:SF1">
    <property type="entry name" value="CYTOCHROME P450 YJIB-RELATED"/>
    <property type="match status" value="1"/>
</dbReference>
<dbReference type="EMBL" id="JBEYBF010000010">
    <property type="protein sequence ID" value="MEU1953415.1"/>
    <property type="molecule type" value="Genomic_DNA"/>
</dbReference>
<dbReference type="InterPro" id="IPR001128">
    <property type="entry name" value="Cyt_P450"/>
</dbReference>
<keyword evidence="5 7" id="KW-0408">Iron</keyword>
<proteinExistence type="inferred from homology"/>
<name>A0ABV2WR94_9NOCA</name>
<keyword evidence="3 7" id="KW-0479">Metal-binding</keyword>
<dbReference type="InterPro" id="IPR002397">
    <property type="entry name" value="Cyt_P450_B"/>
</dbReference>
<evidence type="ECO:0000256" key="1">
    <source>
        <dbReference type="ARBA" id="ARBA00010617"/>
    </source>
</evidence>
<dbReference type="PRINTS" id="PR00385">
    <property type="entry name" value="P450"/>
</dbReference>
<comment type="similarity">
    <text evidence="1 7">Belongs to the cytochrome P450 family.</text>
</comment>
<sequence length="397" mass="42645">MSDSTRTLPFECPEPLQPPPAYTEFRDREPVAAVTTSDGNPAWLVTSYDGVATVLGDPRFGVVAPGEIPTGGATLLQDGAAHQHLRRLVGKAFTSRRIEALRPRVQQLADEQLTVLTASGKPADLVAGFAAPLSITVITELLGVQITEQDRFRELADAASRADFLADGAEQAAEQAWAEFAGYVGTLIAAKREQFGDDLLSMLIEAGDSGDGRLDDYELTTLTLTILASGYLTATNAISVGVIQLAIEGRLATLRDCGGTELEAVVEEVIRLQIGQIGEAFPRWAHEDVELAGTQIRAGDMVLARLGAANRDPAHFPQPDTFDPNRNAAREQAGRHMAFGRGPHHCLGAALARLEIGIALQTLAHRLPDLRLHGNIHDIEWTRSHADTGPIAVPITW</sequence>
<reference evidence="9 10" key="1">
    <citation type="submission" date="2024-06" db="EMBL/GenBank/DDBJ databases">
        <title>The Natural Products Discovery Center: Release of the First 8490 Sequenced Strains for Exploring Actinobacteria Biosynthetic Diversity.</title>
        <authorList>
            <person name="Kalkreuter E."/>
            <person name="Kautsar S.A."/>
            <person name="Yang D."/>
            <person name="Bader C.D."/>
            <person name="Teijaro C.N."/>
            <person name="Fluegel L."/>
            <person name="Davis C.M."/>
            <person name="Simpson J.R."/>
            <person name="Lauterbach L."/>
            <person name="Steele A.D."/>
            <person name="Gui C."/>
            <person name="Meng S."/>
            <person name="Li G."/>
            <person name="Viehrig K."/>
            <person name="Ye F."/>
            <person name="Su P."/>
            <person name="Kiefer A.F."/>
            <person name="Nichols A."/>
            <person name="Cepeda A.J."/>
            <person name="Yan W."/>
            <person name="Fan B."/>
            <person name="Jiang Y."/>
            <person name="Adhikari A."/>
            <person name="Zheng C.-J."/>
            <person name="Schuster L."/>
            <person name="Cowan T.M."/>
            <person name="Smanski M.J."/>
            <person name="Chevrette M.G."/>
            <person name="De Carvalho L.P.S."/>
            <person name="Shen B."/>
        </authorList>
    </citation>
    <scope>NUCLEOTIDE SEQUENCE [LARGE SCALE GENOMIC DNA]</scope>
    <source>
        <strain evidence="9 10">NPDC019708</strain>
    </source>
</reference>
<evidence type="ECO:0000313" key="10">
    <source>
        <dbReference type="Proteomes" id="UP001550628"/>
    </source>
</evidence>
<evidence type="ECO:0000256" key="3">
    <source>
        <dbReference type="ARBA" id="ARBA00022723"/>
    </source>
</evidence>
<dbReference type="Pfam" id="PF00067">
    <property type="entry name" value="p450"/>
    <property type="match status" value="1"/>
</dbReference>
<dbReference type="Proteomes" id="UP001550628">
    <property type="component" value="Unassembled WGS sequence"/>
</dbReference>
<dbReference type="RefSeq" id="WP_356957848.1">
    <property type="nucleotide sequence ID" value="NZ_JBEYBD010000011.1"/>
</dbReference>
<keyword evidence="6 7" id="KW-0503">Monooxygenase</keyword>
<dbReference type="InterPro" id="IPR036396">
    <property type="entry name" value="Cyt_P450_sf"/>
</dbReference>
<keyword evidence="10" id="KW-1185">Reference proteome</keyword>
<dbReference type="PANTHER" id="PTHR46696">
    <property type="entry name" value="P450, PUTATIVE (EUROFUNG)-RELATED"/>
    <property type="match status" value="1"/>
</dbReference>
<evidence type="ECO:0000256" key="4">
    <source>
        <dbReference type="ARBA" id="ARBA00023002"/>
    </source>
</evidence>